<dbReference type="Proteomes" id="UP001501480">
    <property type="component" value="Unassembled WGS sequence"/>
</dbReference>
<protein>
    <recommendedName>
        <fullName evidence="4">Lipoprotein</fullName>
    </recommendedName>
</protein>
<reference evidence="2 3" key="1">
    <citation type="journal article" date="2019" name="Int. J. Syst. Evol. Microbiol.">
        <title>The Global Catalogue of Microorganisms (GCM) 10K type strain sequencing project: providing services to taxonomists for standard genome sequencing and annotation.</title>
        <authorList>
            <consortium name="The Broad Institute Genomics Platform"/>
            <consortium name="The Broad Institute Genome Sequencing Center for Infectious Disease"/>
            <person name="Wu L."/>
            <person name="Ma J."/>
        </authorList>
    </citation>
    <scope>NUCLEOTIDE SEQUENCE [LARGE SCALE GENOMIC DNA]</scope>
    <source>
        <strain evidence="2 3">JCM 15749</strain>
    </source>
</reference>
<sequence>MPRPVSPWSRARDAADTASPFAASVLRRGAAGLAVGVLVLAGCTGGGTDVPEEVPTPAEAEDADEPTGDALQRITELDAISLRGLELPDVPEGMDPVDVRTAADTVRALAVDAFTNRTLWAESPTSEVQRTHLGIGGPTFAEQVETSPLLADGPPTAQLFVSLFDAEAQPVELPVVVSADWQVTEAAAEDVDPDEEPGDAGSPDEAAGTPAPLVTLEVHAVYYVGDVDEPRIVLMRRTIGIGGNDLGRIDAPKTWLVDTDLVGADECAFYTDGFVRPTEEEVPAVEYLRFLEEVESEEQDAALTAMTPLADLRAAACD</sequence>
<accession>A0ABN3WYU5</accession>
<proteinExistence type="predicted"/>
<comment type="caution">
    <text evidence="2">The sequence shown here is derived from an EMBL/GenBank/DDBJ whole genome shotgun (WGS) entry which is preliminary data.</text>
</comment>
<evidence type="ECO:0008006" key="4">
    <source>
        <dbReference type="Google" id="ProtNLM"/>
    </source>
</evidence>
<feature type="compositionally biased region" description="Acidic residues" evidence="1">
    <location>
        <begin position="187"/>
        <end position="198"/>
    </location>
</feature>
<evidence type="ECO:0000313" key="3">
    <source>
        <dbReference type="Proteomes" id="UP001501480"/>
    </source>
</evidence>
<organism evidence="2 3">
    <name type="scientific">Aeromicrobium halocynthiae</name>
    <dbReference type="NCBI Taxonomy" id="560557"/>
    <lineage>
        <taxon>Bacteria</taxon>
        <taxon>Bacillati</taxon>
        <taxon>Actinomycetota</taxon>
        <taxon>Actinomycetes</taxon>
        <taxon>Propionibacteriales</taxon>
        <taxon>Nocardioidaceae</taxon>
        <taxon>Aeromicrobium</taxon>
    </lineage>
</organism>
<evidence type="ECO:0000256" key="1">
    <source>
        <dbReference type="SAM" id="MobiDB-lite"/>
    </source>
</evidence>
<name>A0ABN3WYU5_9ACTN</name>
<evidence type="ECO:0000313" key="2">
    <source>
        <dbReference type="EMBL" id="GAA2079782.1"/>
    </source>
</evidence>
<dbReference type="EMBL" id="BAAAPY010000006">
    <property type="protein sequence ID" value="GAA2079782.1"/>
    <property type="molecule type" value="Genomic_DNA"/>
</dbReference>
<feature type="region of interest" description="Disordered" evidence="1">
    <location>
        <begin position="187"/>
        <end position="210"/>
    </location>
</feature>
<keyword evidence="3" id="KW-1185">Reference proteome</keyword>
<gene>
    <name evidence="2" type="ORF">GCM10009821_20040</name>
</gene>
<feature type="region of interest" description="Disordered" evidence="1">
    <location>
        <begin position="47"/>
        <end position="67"/>
    </location>
</feature>